<dbReference type="eggNOG" id="ENOG503340W">
    <property type="taxonomic scope" value="Bacteria"/>
</dbReference>
<reference evidence="2" key="1">
    <citation type="submission" date="2016-10" db="EMBL/GenBank/DDBJ databases">
        <authorList>
            <person name="Varghese N."/>
            <person name="Submissions S."/>
        </authorList>
    </citation>
    <scope>NUCLEOTIDE SEQUENCE [LARGE SCALE GENOMIC DNA]</scope>
    <source>
        <strain evidence="2">DSM 4002</strain>
    </source>
</reference>
<dbReference type="EMBL" id="FOUT01000015">
    <property type="protein sequence ID" value="SFN48327.1"/>
    <property type="molecule type" value="Genomic_DNA"/>
</dbReference>
<gene>
    <name evidence="1" type="ORF">SAMN05444143_1151</name>
</gene>
<dbReference type="Proteomes" id="UP000182961">
    <property type="component" value="Unassembled WGS sequence"/>
</dbReference>
<organism evidence="1 2">
    <name type="scientific">Flavobacterium succinicans</name>
    <dbReference type="NCBI Taxonomy" id="29536"/>
    <lineage>
        <taxon>Bacteria</taxon>
        <taxon>Pseudomonadati</taxon>
        <taxon>Bacteroidota</taxon>
        <taxon>Flavobacteriia</taxon>
        <taxon>Flavobacteriales</taxon>
        <taxon>Flavobacteriaceae</taxon>
        <taxon>Flavobacterium</taxon>
    </lineage>
</organism>
<dbReference type="AlphaFoldDB" id="A0A1I4ZDP8"/>
<protein>
    <submittedName>
        <fullName evidence="1">Uncharacterized protein</fullName>
    </submittedName>
</protein>
<dbReference type="RefSeq" id="WP_024982561.1">
    <property type="nucleotide sequence ID" value="NZ_CBCRUM010000031.1"/>
</dbReference>
<keyword evidence="2" id="KW-1185">Reference proteome</keyword>
<evidence type="ECO:0000313" key="1">
    <source>
        <dbReference type="EMBL" id="SFN48327.1"/>
    </source>
</evidence>
<evidence type="ECO:0000313" key="2">
    <source>
        <dbReference type="Proteomes" id="UP000182961"/>
    </source>
</evidence>
<proteinExistence type="predicted"/>
<sequence>MEQKFLTHNDFAKKLNGREYGNEITKQEIKQAKENGLVIVYGASDDLMEFVGAIDEEVDCYTGGYFRVTSKNLKVKKGDVTSKNKIYADWDNRQKKCSWCYDTEIHHSTFNIYEDGELYCIGIVFSIYDLQ</sequence>
<name>A0A1I4ZDP8_9FLAO</name>
<accession>A0A1I4ZDP8</accession>